<dbReference type="KEGG" id="pshq:F3W81_14715"/>
<accession>A0A7L9WR15</accession>
<sequence>MPHSKQIKTVEMAMKPIGDMKVPEPLRASVDKQNQILLDLALSMVNAGLSEQQVRSTIETACASYRDELITTVLAIRAQNG</sequence>
<dbReference type="EMBL" id="CP045201">
    <property type="protein sequence ID" value="QOL81968.1"/>
    <property type="molecule type" value="Genomic_DNA"/>
</dbReference>
<name>A0A7L9WR15_9RHOB</name>
<dbReference type="Proteomes" id="UP000594118">
    <property type="component" value="Chromosome"/>
</dbReference>
<proteinExistence type="predicted"/>
<organism evidence="1 2">
    <name type="scientific">Pseudooceanicola spongiae</name>
    <dbReference type="NCBI Taxonomy" id="2613965"/>
    <lineage>
        <taxon>Bacteria</taxon>
        <taxon>Pseudomonadati</taxon>
        <taxon>Pseudomonadota</taxon>
        <taxon>Alphaproteobacteria</taxon>
        <taxon>Rhodobacterales</taxon>
        <taxon>Paracoccaceae</taxon>
        <taxon>Pseudooceanicola</taxon>
    </lineage>
</organism>
<keyword evidence="2" id="KW-1185">Reference proteome</keyword>
<evidence type="ECO:0000313" key="2">
    <source>
        <dbReference type="Proteomes" id="UP000594118"/>
    </source>
</evidence>
<protein>
    <submittedName>
        <fullName evidence="1">Uncharacterized protein</fullName>
    </submittedName>
</protein>
<gene>
    <name evidence="1" type="ORF">F3W81_14715</name>
</gene>
<reference evidence="1 2" key="1">
    <citation type="submission" date="2019-10" db="EMBL/GenBank/DDBJ databases">
        <title>Pseudopuniceibacterium sp. HQ09 islated from Antarctica.</title>
        <authorList>
            <person name="Liao L."/>
            <person name="Su S."/>
            <person name="Chen B."/>
            <person name="Yu Y."/>
        </authorList>
    </citation>
    <scope>NUCLEOTIDE SEQUENCE [LARGE SCALE GENOMIC DNA]</scope>
    <source>
        <strain evidence="1 2">HQ09</strain>
    </source>
</reference>
<dbReference type="AlphaFoldDB" id="A0A7L9WR15"/>
<evidence type="ECO:0000313" key="1">
    <source>
        <dbReference type="EMBL" id="QOL81968.1"/>
    </source>
</evidence>
<dbReference type="RefSeq" id="WP_193079882.1">
    <property type="nucleotide sequence ID" value="NZ_CP045201.1"/>
</dbReference>